<comment type="subcellular location">
    <subcellularLocation>
        <location evidence="1">Cell membrane</location>
        <topology evidence="1">Multi-pass membrane protein</topology>
    </subcellularLocation>
</comment>
<dbReference type="Pfam" id="PF03773">
    <property type="entry name" value="ArsP_1"/>
    <property type="match status" value="1"/>
</dbReference>
<reference evidence="8 9" key="1">
    <citation type="submission" date="2022-01" db="EMBL/GenBank/DDBJ databases">
        <title>Dethiosulfovibrio faecalis sp. nov., a novel proteolytic, non-sulfur-reducing bacterium isolated from a marine aquaculture solid waste bioreactor.</title>
        <authorList>
            <person name="Grabowski S."/>
            <person name="Apolinario E."/>
            <person name="Schneider N."/>
            <person name="Marshall C.W."/>
            <person name="Sowers K.R."/>
        </authorList>
    </citation>
    <scope>NUCLEOTIDE SEQUENCE [LARGE SCALE GENOMIC DNA]</scope>
    <source>
        <strain evidence="8 9">DSM 12537</strain>
    </source>
</reference>
<feature type="transmembrane region" description="Helical" evidence="7">
    <location>
        <begin position="291"/>
        <end position="316"/>
    </location>
</feature>
<organism evidence="8 9">
    <name type="scientific">Dethiosulfovibrio marinus</name>
    <dbReference type="NCBI Taxonomy" id="133532"/>
    <lineage>
        <taxon>Bacteria</taxon>
        <taxon>Thermotogati</taxon>
        <taxon>Synergistota</taxon>
        <taxon>Synergistia</taxon>
        <taxon>Synergistales</taxon>
        <taxon>Dethiosulfovibrionaceae</taxon>
        <taxon>Dethiosulfovibrio</taxon>
    </lineage>
</organism>
<proteinExistence type="inferred from homology"/>
<keyword evidence="6 7" id="KW-0472">Membrane</keyword>
<gene>
    <name evidence="8" type="ORF">L2W38_07340</name>
</gene>
<evidence type="ECO:0000256" key="4">
    <source>
        <dbReference type="ARBA" id="ARBA00022692"/>
    </source>
</evidence>
<evidence type="ECO:0000256" key="6">
    <source>
        <dbReference type="ARBA" id="ARBA00023136"/>
    </source>
</evidence>
<evidence type="ECO:0000256" key="2">
    <source>
        <dbReference type="ARBA" id="ARBA00006386"/>
    </source>
</evidence>
<comment type="caution">
    <text evidence="8">The sequence shown here is derived from an EMBL/GenBank/DDBJ whole genome shotgun (WGS) entry which is preliminary data.</text>
</comment>
<feature type="transmembrane region" description="Helical" evidence="7">
    <location>
        <begin position="146"/>
        <end position="166"/>
    </location>
</feature>
<feature type="transmembrane region" description="Helical" evidence="7">
    <location>
        <begin position="336"/>
        <end position="354"/>
    </location>
</feature>
<dbReference type="PANTHER" id="PTHR43299">
    <property type="entry name" value="UPF0718 PROTEIN YRAQ"/>
    <property type="match status" value="1"/>
</dbReference>
<keyword evidence="9" id="KW-1185">Reference proteome</keyword>
<evidence type="ECO:0000313" key="8">
    <source>
        <dbReference type="EMBL" id="MCF4142627.1"/>
    </source>
</evidence>
<dbReference type="Proteomes" id="UP001200430">
    <property type="component" value="Unassembled WGS sequence"/>
</dbReference>
<dbReference type="EMBL" id="JAKGUD010000006">
    <property type="protein sequence ID" value="MCF4142627.1"/>
    <property type="molecule type" value="Genomic_DNA"/>
</dbReference>
<feature type="transmembrane region" description="Helical" evidence="7">
    <location>
        <begin position="192"/>
        <end position="210"/>
    </location>
</feature>
<feature type="transmembrane region" description="Helical" evidence="7">
    <location>
        <begin position="366"/>
        <end position="386"/>
    </location>
</feature>
<name>A0ABS9EN63_9BACT</name>
<feature type="transmembrane region" description="Helical" evidence="7">
    <location>
        <begin position="222"/>
        <end position="244"/>
    </location>
</feature>
<dbReference type="InterPro" id="IPR005524">
    <property type="entry name" value="DUF318"/>
</dbReference>
<protein>
    <submittedName>
        <fullName evidence="8">Permease</fullName>
    </submittedName>
</protein>
<dbReference type="RefSeq" id="WP_236099349.1">
    <property type="nucleotide sequence ID" value="NZ_JAKGUD010000006.1"/>
</dbReference>
<evidence type="ECO:0000256" key="1">
    <source>
        <dbReference type="ARBA" id="ARBA00004651"/>
    </source>
</evidence>
<comment type="similarity">
    <text evidence="2">Belongs to the UPF0718 family.</text>
</comment>
<evidence type="ECO:0000256" key="5">
    <source>
        <dbReference type="ARBA" id="ARBA00022989"/>
    </source>
</evidence>
<accession>A0ABS9EN63</accession>
<sequence>MEDKRKFAWILGVFLLAYWLPIDSQGVRSGAVEALAMLHEYAREHVLLCLIPAFFIAGAISVFVSQQAVMKYLGGQAKKWVAYSVAAVSGTILAVCSCTVLPLFAGIYKRGAGLGPATAFLYSGPAINVLSIILTARVLGFQLGLARAAGAIIFSVLIGISMAFIFRGEEEVRQKGFAQLPDDGSERPLWKTVWHMASMVFFLVFANWAAPKVPGGVWEAVYSVKWYVAAAALLSTLVATFVWFNRDEKEEWMGSTFEYALQVLPLLFGGVLVAGFLLGRPGHEALIPSRWVASLVGGNSVGANFFASISGAFMYFATLTEVPILQGLLGSGMGQGPALALLLAGPALSLPNMLVIRSVIGTRKTVVYVGLVVVMSTIVGTIFGYIS</sequence>
<feature type="transmembrane region" description="Helical" evidence="7">
    <location>
        <begin position="45"/>
        <end position="64"/>
    </location>
</feature>
<keyword evidence="3" id="KW-1003">Cell membrane</keyword>
<evidence type="ECO:0000256" key="7">
    <source>
        <dbReference type="SAM" id="Phobius"/>
    </source>
</evidence>
<evidence type="ECO:0000313" key="9">
    <source>
        <dbReference type="Proteomes" id="UP001200430"/>
    </source>
</evidence>
<keyword evidence="5 7" id="KW-1133">Transmembrane helix</keyword>
<evidence type="ECO:0000256" key="3">
    <source>
        <dbReference type="ARBA" id="ARBA00022475"/>
    </source>
</evidence>
<feature type="transmembrane region" description="Helical" evidence="7">
    <location>
        <begin position="259"/>
        <end position="279"/>
    </location>
</feature>
<feature type="transmembrane region" description="Helical" evidence="7">
    <location>
        <begin position="120"/>
        <end position="139"/>
    </location>
</feature>
<keyword evidence="4 7" id="KW-0812">Transmembrane</keyword>
<dbReference type="PANTHER" id="PTHR43299:SF1">
    <property type="entry name" value="UPF0718 PROTEIN YRAQ"/>
    <property type="match status" value="1"/>
</dbReference>
<feature type="transmembrane region" description="Helical" evidence="7">
    <location>
        <begin position="85"/>
        <end position="108"/>
    </location>
</feature>